<evidence type="ECO:0000256" key="2">
    <source>
        <dbReference type="HAMAP-Rule" id="MF_00003"/>
    </source>
</evidence>
<dbReference type="EMBL" id="DSUJ01000010">
    <property type="protein sequence ID" value="HFI92230.1"/>
    <property type="molecule type" value="Genomic_DNA"/>
</dbReference>
<sequence>MSHRVDRVEHLVKEEISDILLHKVKDVDLGFLTVTHVRMSPDLRVASIYLSVFEKEKREIVLERIKDRTGFIRTELAHRIRIRFVPELRFFIDDTLDYVEKIEGLIKKIHEDDNKENNDSNSP</sequence>
<comment type="function">
    <text evidence="2">One of several proteins that assist in the late maturation steps of the functional core of the 30S ribosomal subunit. Associates with free 30S ribosomal subunits (but not with 30S subunits that are part of 70S ribosomes or polysomes). Required for efficient processing of 16S rRNA. May interact with the 5'-terminal helix region of 16S rRNA.</text>
</comment>
<comment type="caution">
    <text evidence="3">The sequence shown here is derived from an EMBL/GenBank/DDBJ whole genome shotgun (WGS) entry which is preliminary data.</text>
</comment>
<keyword evidence="2" id="KW-0963">Cytoplasm</keyword>
<dbReference type="HAMAP" id="MF_00003">
    <property type="entry name" value="RbfA"/>
    <property type="match status" value="1"/>
</dbReference>
<dbReference type="NCBIfam" id="TIGR00082">
    <property type="entry name" value="rbfA"/>
    <property type="match status" value="1"/>
</dbReference>
<proteinExistence type="inferred from homology"/>
<gene>
    <name evidence="2 3" type="primary">rbfA</name>
    <name evidence="3" type="ORF">ENS31_12000</name>
</gene>
<dbReference type="InterPro" id="IPR015946">
    <property type="entry name" value="KH_dom-like_a/b"/>
</dbReference>
<accession>A0A7V2ZLT3</accession>
<dbReference type="PROSITE" id="PS01319">
    <property type="entry name" value="RBFA"/>
    <property type="match status" value="1"/>
</dbReference>
<evidence type="ECO:0000313" key="3">
    <source>
        <dbReference type="EMBL" id="HFI92230.1"/>
    </source>
</evidence>
<dbReference type="PANTHER" id="PTHR33515">
    <property type="entry name" value="RIBOSOME-BINDING FACTOR A, CHLOROPLASTIC-RELATED"/>
    <property type="match status" value="1"/>
</dbReference>
<dbReference type="PANTHER" id="PTHR33515:SF1">
    <property type="entry name" value="RIBOSOME-BINDING FACTOR A, CHLOROPLASTIC-RELATED"/>
    <property type="match status" value="1"/>
</dbReference>
<keyword evidence="1 2" id="KW-0690">Ribosome biogenesis</keyword>
<dbReference type="InterPro" id="IPR023799">
    <property type="entry name" value="RbfA_dom_sf"/>
</dbReference>
<dbReference type="Pfam" id="PF02033">
    <property type="entry name" value="RBFA"/>
    <property type="match status" value="1"/>
</dbReference>
<evidence type="ECO:0000256" key="1">
    <source>
        <dbReference type="ARBA" id="ARBA00022517"/>
    </source>
</evidence>
<organism evidence="3">
    <name type="scientific">Ignavibacterium album</name>
    <dbReference type="NCBI Taxonomy" id="591197"/>
    <lineage>
        <taxon>Bacteria</taxon>
        <taxon>Pseudomonadati</taxon>
        <taxon>Ignavibacteriota</taxon>
        <taxon>Ignavibacteria</taxon>
        <taxon>Ignavibacteriales</taxon>
        <taxon>Ignavibacteriaceae</taxon>
        <taxon>Ignavibacterium</taxon>
    </lineage>
</organism>
<reference evidence="3" key="1">
    <citation type="journal article" date="2020" name="mSystems">
        <title>Genome- and Community-Level Interaction Insights into Carbon Utilization and Element Cycling Functions of Hydrothermarchaeota in Hydrothermal Sediment.</title>
        <authorList>
            <person name="Zhou Z."/>
            <person name="Liu Y."/>
            <person name="Xu W."/>
            <person name="Pan J."/>
            <person name="Luo Z.H."/>
            <person name="Li M."/>
        </authorList>
    </citation>
    <scope>NUCLEOTIDE SEQUENCE [LARGE SCALE GENOMIC DNA]</scope>
    <source>
        <strain evidence="3">SpSt-479</strain>
    </source>
</reference>
<comment type="subunit">
    <text evidence="2">Monomer. Binds 30S ribosomal subunits, but not 50S ribosomal subunits or 70S ribosomes.</text>
</comment>
<protein>
    <recommendedName>
        <fullName evidence="2">Ribosome-binding factor A</fullName>
    </recommendedName>
</protein>
<dbReference type="Gene3D" id="3.30.300.20">
    <property type="match status" value="1"/>
</dbReference>
<comment type="similarity">
    <text evidence="2">Belongs to the RbfA family.</text>
</comment>
<dbReference type="AlphaFoldDB" id="A0A7V2ZLT3"/>
<dbReference type="InterPro" id="IPR020053">
    <property type="entry name" value="Ribosome-bd_factorA_CS"/>
</dbReference>
<dbReference type="GO" id="GO:0005829">
    <property type="term" value="C:cytosol"/>
    <property type="evidence" value="ECO:0007669"/>
    <property type="project" value="TreeGrafter"/>
</dbReference>
<dbReference type="SUPFAM" id="SSF89919">
    <property type="entry name" value="Ribosome-binding factor A, RbfA"/>
    <property type="match status" value="1"/>
</dbReference>
<dbReference type="RefSeq" id="WP_304143928.1">
    <property type="nucleotide sequence ID" value="NZ_JAOAIE010000033.1"/>
</dbReference>
<name>A0A7V2ZLT3_9BACT</name>
<dbReference type="GO" id="GO:0043024">
    <property type="term" value="F:ribosomal small subunit binding"/>
    <property type="evidence" value="ECO:0007669"/>
    <property type="project" value="TreeGrafter"/>
</dbReference>
<dbReference type="GO" id="GO:0030490">
    <property type="term" value="P:maturation of SSU-rRNA"/>
    <property type="evidence" value="ECO:0007669"/>
    <property type="project" value="UniProtKB-UniRule"/>
</dbReference>
<dbReference type="InterPro" id="IPR000238">
    <property type="entry name" value="RbfA"/>
</dbReference>
<comment type="subcellular location">
    <subcellularLocation>
        <location evidence="2">Cytoplasm</location>
    </subcellularLocation>
</comment>